<keyword evidence="3" id="KW-0456">Lyase</keyword>
<dbReference type="InterPro" id="IPR021135">
    <property type="entry name" value="PEP_COase"/>
</dbReference>
<organism evidence="3 4">
    <name type="scientific">Empedobacter falsenii</name>
    <dbReference type="NCBI Taxonomy" id="343874"/>
    <lineage>
        <taxon>Bacteria</taxon>
        <taxon>Pseudomonadati</taxon>
        <taxon>Bacteroidota</taxon>
        <taxon>Flavobacteriia</taxon>
        <taxon>Flavobacteriales</taxon>
        <taxon>Weeksellaceae</taxon>
        <taxon>Empedobacter</taxon>
    </lineage>
</organism>
<evidence type="ECO:0000256" key="1">
    <source>
        <dbReference type="ARBA" id="ARBA00003670"/>
    </source>
</evidence>
<name>A0A376J2Y5_9FLAO</name>
<dbReference type="SUPFAM" id="SSF51621">
    <property type="entry name" value="Phosphoenolpyruvate/pyruvate domain"/>
    <property type="match status" value="1"/>
</dbReference>
<proteinExistence type="predicted"/>
<protein>
    <recommendedName>
        <fullName evidence="2">Phosphoenolpyruvate carboxylase</fullName>
    </recommendedName>
</protein>
<dbReference type="GO" id="GO:0006099">
    <property type="term" value="P:tricarboxylic acid cycle"/>
    <property type="evidence" value="ECO:0007669"/>
    <property type="project" value="InterPro"/>
</dbReference>
<dbReference type="PANTHER" id="PTHR30523">
    <property type="entry name" value="PHOSPHOENOLPYRUVATE CARBOXYLASE"/>
    <property type="match status" value="1"/>
</dbReference>
<dbReference type="EMBL" id="UFXS01000002">
    <property type="protein sequence ID" value="STE54840.1"/>
    <property type="molecule type" value="Genomic_DNA"/>
</dbReference>
<dbReference type="STRING" id="343874.GCA_000805695_01576"/>
<gene>
    <name evidence="3" type="primary">ppc</name>
    <name evidence="3" type="ORF">NCTC13456_03532</name>
</gene>
<comment type="function">
    <text evidence="1">Forms oxaloacetate, a four-carbon dicarboxylic acid source for the tricarboxylic acid cycle.</text>
</comment>
<evidence type="ECO:0000313" key="4">
    <source>
        <dbReference type="Proteomes" id="UP000254737"/>
    </source>
</evidence>
<dbReference type="GO" id="GO:0005829">
    <property type="term" value="C:cytosol"/>
    <property type="evidence" value="ECO:0007669"/>
    <property type="project" value="TreeGrafter"/>
</dbReference>
<dbReference type="PANTHER" id="PTHR30523:SF6">
    <property type="entry name" value="PHOSPHOENOLPYRUVATE CARBOXYLASE"/>
    <property type="match status" value="1"/>
</dbReference>
<dbReference type="AlphaFoldDB" id="A0A376J2Y5"/>
<sequence length="849" mass="98067">MRSTNLSELKFHQIVENKFQIYNSLFMSLPYEKMQNIGSLIPFLYDESQKGLPEGKSPNEIINNFFEKYTDLKTEQEQIDLMFRMIQYIERQVVLFDSIEDAAFPSLHSENEKGSLESIYHIAQAQGKMEQVKTRIEDFVTRVVFTAHPTQFYPTNVQQIIQDLRDAIQQDSVSKIDLLLQQLGKTPFINEEKPTPYDEAVSIIYYLRNVYYQTIGRLYNEINQLFFTESQPLKSPVIQLGFWPGGDRDGNPFVTAEITWKVASLLRTSILKNYYNHLKIVQRRLTFKHVTEPLKALSNLIYENMFNENGTITIDEIKTRLQTIRTILIEQHNGVFLDILDDFITRVDIFGLHFASLDIRQDSRVHQKVINQIVEKYTGINLKDLSEAEQIELLTNPSFTAKPEDFEDDIVVDTIKNVYQLKTIQQRNGELGVNRYIISNSETIFDVLNVYALFKFCGYKDDEIKFDIMPLFETIRGLDGAENTMNKLYNLPIYAQHLERRKQRQSIMLGFSDGTKDGGYIKANWEIYRTKEILSNVSDKNQIEVIFFDGRGGPPARGGGKTHEFYASQGKTIANHEIQITIQGQTITSNYGTMPQAKYNFEQLYTAGIISDVFSTSTSQISPDERTLIDKLATISYQKYEDLKAHPSFLPYLENMSTLNYYGKTNIGSRPSKRGGDKKLEFDDLRAIPFVGSWSQLKQNVPGYFGVGTAINELKKQGHLEDVKDLFKNSSFFKTLIQNSMMSMEKTYFPLTSYMKDDPEYGEFWNILHDEFELSKALCLEISGYTELMQDEPLNKSSVQMREKIVLPLLTIQQFALNKIHHESEFKSVYEQIVMRSLFGNINASRNSA</sequence>
<evidence type="ECO:0000256" key="2">
    <source>
        <dbReference type="ARBA" id="ARBA00022419"/>
    </source>
</evidence>
<keyword evidence="3" id="KW-0670">Pyruvate</keyword>
<dbReference type="PRINTS" id="PR00150">
    <property type="entry name" value="PEPCARBXLASE"/>
</dbReference>
<dbReference type="InterPro" id="IPR015813">
    <property type="entry name" value="Pyrv/PenolPyrv_kinase-like_dom"/>
</dbReference>
<evidence type="ECO:0000313" key="3">
    <source>
        <dbReference type="EMBL" id="STE54840.1"/>
    </source>
</evidence>
<dbReference type="Pfam" id="PF00311">
    <property type="entry name" value="PEPcase"/>
    <property type="match status" value="2"/>
</dbReference>
<dbReference type="GO" id="GO:0015977">
    <property type="term" value="P:carbon fixation"/>
    <property type="evidence" value="ECO:0007669"/>
    <property type="project" value="InterPro"/>
</dbReference>
<dbReference type="Proteomes" id="UP000254737">
    <property type="component" value="Unassembled WGS sequence"/>
</dbReference>
<dbReference type="RefSeq" id="WP_115002260.1">
    <property type="nucleotide sequence ID" value="NZ_UFXS01000002.1"/>
</dbReference>
<reference evidence="3 4" key="1">
    <citation type="submission" date="2018-06" db="EMBL/GenBank/DDBJ databases">
        <authorList>
            <consortium name="Pathogen Informatics"/>
            <person name="Doyle S."/>
        </authorList>
    </citation>
    <scope>NUCLEOTIDE SEQUENCE [LARGE SCALE GENOMIC DNA]</scope>
    <source>
        <strain evidence="3 4">NCTC13456</strain>
    </source>
</reference>
<dbReference type="GO" id="GO:0008964">
    <property type="term" value="F:phosphoenolpyruvate carboxylase activity"/>
    <property type="evidence" value="ECO:0007669"/>
    <property type="project" value="InterPro"/>
</dbReference>
<accession>A0A376J2Y5</accession>